<accession>A0A6M5UPA2</accession>
<gene>
    <name evidence="1" type="ORF">FIC82_020410</name>
</gene>
<sequence length="180" mass="19463">MADTSRESTPEFSRDPASLGARYIVATLRNAHELASDAMILFEAGRYARAFALGTFAIEEAGKARLTDDRLRYDSTKPFKKDRHEVKIAAARQMLAFAEGVRSGVVNIEDWFSEMHDYDAEDDFFSRMAGLYVDVDDEAGVVGGGAGITAEQAEEAVTLAGLAAHTAMSLMWEANGGGDA</sequence>
<protein>
    <submittedName>
        <fullName evidence="1">AbiV family abortive infection protein</fullName>
    </submittedName>
</protein>
<dbReference type="RefSeq" id="WP_154800692.1">
    <property type="nucleotide sequence ID" value="NZ_CP052758.1"/>
</dbReference>
<dbReference type="Pfam" id="PF18728">
    <property type="entry name" value="HEPN_AbiV"/>
    <property type="match status" value="1"/>
</dbReference>
<dbReference type="AlphaFoldDB" id="A0A6M5UPA2"/>
<dbReference type="NCBIfam" id="TIGR04498">
    <property type="entry name" value="AbiV_defense"/>
    <property type="match status" value="1"/>
</dbReference>
<keyword evidence="1" id="KW-0614">Plasmid</keyword>
<geneLocation type="plasmid" evidence="1 2">
    <name>pCPRO01</name>
</geneLocation>
<evidence type="ECO:0000313" key="2">
    <source>
        <dbReference type="Proteomes" id="UP000451354"/>
    </source>
</evidence>
<dbReference type="InterPro" id="IPR030987">
    <property type="entry name" value="AbiV"/>
</dbReference>
<evidence type="ECO:0000313" key="1">
    <source>
        <dbReference type="EMBL" id="QJW38749.1"/>
    </source>
</evidence>
<dbReference type="Proteomes" id="UP000451354">
    <property type="component" value="Plasmid pCPRO01"/>
</dbReference>
<dbReference type="EMBL" id="CP052758">
    <property type="protein sequence ID" value="QJW38749.1"/>
    <property type="molecule type" value="Genomic_DNA"/>
</dbReference>
<dbReference type="KEGG" id="cprt:FIC82_020410"/>
<name>A0A6M5UPA2_9MICO</name>
<reference evidence="1 2" key="1">
    <citation type="journal article" date="2022" name="Int. J. Syst. Evol. Microbiol.">
        <title>Cellulosimicrobium protaetiae sp. nov., isolated from the gut of the larva of Protaetia brevitarsis seulensis.</title>
        <authorList>
            <person name="Le Han H."/>
            <person name="Nguyen T.T.H."/>
            <person name="Li Z."/>
            <person name="Shin N.R."/>
            <person name="Kim S.G."/>
        </authorList>
    </citation>
    <scope>NUCLEOTIDE SEQUENCE [LARGE SCALE GENOMIC DNA]</scope>
    <source>
        <strain evidence="1 2">BI34</strain>
    </source>
</reference>
<keyword evidence="2" id="KW-1185">Reference proteome</keyword>
<proteinExistence type="predicted"/>
<organism evidence="1 2">
    <name type="scientific">Cellulosimicrobium protaetiae</name>
    <dbReference type="NCBI Taxonomy" id="2587808"/>
    <lineage>
        <taxon>Bacteria</taxon>
        <taxon>Bacillati</taxon>
        <taxon>Actinomycetota</taxon>
        <taxon>Actinomycetes</taxon>
        <taxon>Micrococcales</taxon>
        <taxon>Promicromonosporaceae</taxon>
        <taxon>Cellulosimicrobium</taxon>
    </lineage>
</organism>